<sequence>MKSAPRPACASLGLPVLLRTARASGPEHLLGVRSLHWSAALCEAPKDKPKDADPAHGSKDEDTKPPAKDAPHEPEKQDMFLQKQSSAHDLVETPSKSLFQNYPRSLRDLALKARSFARARAEDVSAVTSGTSRGSGAARNKPTQEDLLRIARGFWTRMRIRFKWFTIRGFRRFNVDEISAFFTLGGLGTAIWVIVGTTTFVSVIFAALNLLNLQEYMALKLANYISSQTGFTVVCGSAIVPKWKEGRISFKDVVITRRAEPIAPEKLQHERQALDTEAAPLRPSSPSEHVPLWEGIPAFDTGSEVVSPMSNEELATQAQEKRHDKNFSMFELRIDSVDVQLSLSRWLDGHGIIHKAELRGVRGIIDRRNVFWDPDVPYDPRKARRKGRPNDFDLDSFRVEDFLVTVYQPGDFRPFNMSIFEMNVPRLRTQWLFYDLLNADSITGQVDGCLFSLHKPQSVQYTSNHLYGKHHGPYLQNWSRLRVDGVNIDHIQKMSGLSGPLMWIYSGRFDLVADVKFPREYDKDVDINTVISEILENLSATFAREPAQRNQGEDRIPGQPTLSEPAILAPVAAVGPVAERAQQQHDEQDQEQTRGPRWRGRRSSPTQRQKSPLSLSLEEGQEAQMIPPSVVIELDVRLKDIKASMPIFTRELSYSSYALARPVVAFMNAHKTLIPVHCRIVMDLSEFDGSMDLSQTGLLPLVSSKIYEALANHVASQQANTQRVRNVSLWSLDLAAQGMLRLARNLRNTMGRVMPTPELPT</sequence>
<keyword evidence="8 11" id="KW-0472">Membrane</keyword>
<feature type="compositionally biased region" description="Basic and acidic residues" evidence="10">
    <location>
        <begin position="582"/>
        <end position="594"/>
    </location>
</feature>
<evidence type="ECO:0000256" key="5">
    <source>
        <dbReference type="ARBA" id="ARBA00022946"/>
    </source>
</evidence>
<gene>
    <name evidence="12" type="primary">MDM31</name>
    <name evidence="12" type="ORF">MJAP1_001723</name>
</gene>
<keyword evidence="5" id="KW-0809">Transit peptide</keyword>
<comment type="subcellular location">
    <subcellularLocation>
        <location evidence="1">Mitochondrion inner membrane</location>
    </subcellularLocation>
</comment>
<feature type="region of interest" description="Disordered" evidence="10">
    <location>
        <begin position="266"/>
        <end position="293"/>
    </location>
</feature>
<keyword evidence="7" id="KW-0496">Mitochondrion</keyword>
<feature type="compositionally biased region" description="Basic and acidic residues" evidence="10">
    <location>
        <begin position="44"/>
        <end position="75"/>
    </location>
</feature>
<feature type="region of interest" description="Disordered" evidence="10">
    <location>
        <begin position="578"/>
        <end position="621"/>
    </location>
</feature>
<dbReference type="InterPro" id="IPR012571">
    <property type="entry name" value="Mdm31/Mdm32"/>
</dbReference>
<evidence type="ECO:0000313" key="13">
    <source>
        <dbReference type="Proteomes" id="UP001217754"/>
    </source>
</evidence>
<comment type="function">
    <text evidence="9">Involved in the organization of the mitochondrial membranes and the global structure of the mitochondria. Also required for mitochondrial distribution and mobility as well as for the maintenance of mitochondrial DNA nucleoids structures.</text>
</comment>
<dbReference type="RefSeq" id="XP_060121656.1">
    <property type="nucleotide sequence ID" value="XM_060265673.1"/>
</dbReference>
<evidence type="ECO:0000256" key="6">
    <source>
        <dbReference type="ARBA" id="ARBA00022989"/>
    </source>
</evidence>
<evidence type="ECO:0000313" key="12">
    <source>
        <dbReference type="EMBL" id="WFD38759.1"/>
    </source>
</evidence>
<dbReference type="PANTHER" id="PTHR31068:SF0">
    <property type="entry name" value="MITOCHONDRIAL DISTRIBUTION AND MORPHOLOGY PROTEIN 31"/>
    <property type="match status" value="1"/>
</dbReference>
<proteinExistence type="inferred from homology"/>
<comment type="similarity">
    <text evidence="2">Belongs to the MDM31/MDM32 family.</text>
</comment>
<dbReference type="GO" id="GO:0007005">
    <property type="term" value="P:mitochondrion organization"/>
    <property type="evidence" value="ECO:0007669"/>
    <property type="project" value="InterPro"/>
</dbReference>
<accession>A0AAF0JAG1</accession>
<feature type="region of interest" description="Disordered" evidence="10">
    <location>
        <begin position="43"/>
        <end position="75"/>
    </location>
</feature>
<keyword evidence="4" id="KW-0999">Mitochondrion inner membrane</keyword>
<dbReference type="EMBL" id="CP119959">
    <property type="protein sequence ID" value="WFD38759.1"/>
    <property type="molecule type" value="Genomic_DNA"/>
</dbReference>
<reference evidence="12" key="1">
    <citation type="submission" date="2023-03" db="EMBL/GenBank/DDBJ databases">
        <title>Mating type loci evolution in Malassezia.</title>
        <authorList>
            <person name="Coelho M.A."/>
        </authorList>
    </citation>
    <scope>NUCLEOTIDE SEQUENCE</scope>
    <source>
        <strain evidence="12">CBS 9431</strain>
    </source>
</reference>
<feature type="transmembrane region" description="Helical" evidence="11">
    <location>
        <begin position="178"/>
        <end position="211"/>
    </location>
</feature>
<evidence type="ECO:0000256" key="1">
    <source>
        <dbReference type="ARBA" id="ARBA00004273"/>
    </source>
</evidence>
<evidence type="ECO:0000256" key="8">
    <source>
        <dbReference type="ARBA" id="ARBA00023136"/>
    </source>
</evidence>
<evidence type="ECO:0000256" key="11">
    <source>
        <dbReference type="SAM" id="Phobius"/>
    </source>
</evidence>
<dbReference type="GeneID" id="85225372"/>
<evidence type="ECO:0000256" key="3">
    <source>
        <dbReference type="ARBA" id="ARBA00022692"/>
    </source>
</evidence>
<name>A0AAF0JAG1_9BASI</name>
<evidence type="ECO:0000256" key="2">
    <source>
        <dbReference type="ARBA" id="ARBA00005687"/>
    </source>
</evidence>
<protein>
    <submittedName>
        <fullName evidence="12">Mitochondrial distribution and morphology protein 31, mitochondrial</fullName>
    </submittedName>
</protein>
<dbReference type="GO" id="GO:0000001">
    <property type="term" value="P:mitochondrion inheritance"/>
    <property type="evidence" value="ECO:0007669"/>
    <property type="project" value="InterPro"/>
</dbReference>
<dbReference type="PANTHER" id="PTHR31068">
    <property type="entry name" value="MITOCHONDRIAL DISTRIBUTION AND MORPHOLOGY PROTEIN 31"/>
    <property type="match status" value="1"/>
</dbReference>
<keyword evidence="6 11" id="KW-1133">Transmembrane helix</keyword>
<organism evidence="12 13">
    <name type="scientific">Malassezia japonica</name>
    <dbReference type="NCBI Taxonomy" id="223818"/>
    <lineage>
        <taxon>Eukaryota</taxon>
        <taxon>Fungi</taxon>
        <taxon>Dikarya</taxon>
        <taxon>Basidiomycota</taxon>
        <taxon>Ustilaginomycotina</taxon>
        <taxon>Malasseziomycetes</taxon>
        <taxon>Malasseziales</taxon>
        <taxon>Malasseziaceae</taxon>
        <taxon>Malassezia</taxon>
    </lineage>
</organism>
<evidence type="ECO:0000256" key="4">
    <source>
        <dbReference type="ARBA" id="ARBA00022792"/>
    </source>
</evidence>
<evidence type="ECO:0000256" key="7">
    <source>
        <dbReference type="ARBA" id="ARBA00023128"/>
    </source>
</evidence>
<keyword evidence="3 11" id="KW-0812">Transmembrane</keyword>
<dbReference type="GO" id="GO:0005743">
    <property type="term" value="C:mitochondrial inner membrane"/>
    <property type="evidence" value="ECO:0007669"/>
    <property type="project" value="UniProtKB-SubCell"/>
</dbReference>
<evidence type="ECO:0000256" key="9">
    <source>
        <dbReference type="ARBA" id="ARBA00025191"/>
    </source>
</evidence>
<dbReference type="Proteomes" id="UP001217754">
    <property type="component" value="Chromosome 2"/>
</dbReference>
<dbReference type="Pfam" id="PF08118">
    <property type="entry name" value="MDM31_MDM32"/>
    <property type="match status" value="1"/>
</dbReference>
<dbReference type="AlphaFoldDB" id="A0AAF0JAG1"/>
<keyword evidence="13" id="KW-1185">Reference proteome</keyword>
<evidence type="ECO:0000256" key="10">
    <source>
        <dbReference type="SAM" id="MobiDB-lite"/>
    </source>
</evidence>